<feature type="transmembrane region" description="Helical" evidence="1">
    <location>
        <begin position="83"/>
        <end position="104"/>
    </location>
</feature>
<accession>A0A4U3A1J2</accession>
<sequence length="106" mass="12068">MLARKQVISFRSFMNGSYKNKEQKIQKYNSISPLAFLHMSDRIINTYLALGVMGTVLIGAVLLEKYLVKNNYVSAAKYVSDGIYHGTRIGGICFIGYMFIRILIMF</sequence>
<keyword evidence="1" id="KW-0472">Membrane</keyword>
<proteinExistence type="predicted"/>
<comment type="caution">
    <text evidence="2">The sequence shown here is derived from an EMBL/GenBank/DDBJ whole genome shotgun (WGS) entry which is preliminary data.</text>
</comment>
<evidence type="ECO:0000313" key="3">
    <source>
        <dbReference type="Proteomes" id="UP000305524"/>
    </source>
</evidence>
<evidence type="ECO:0000313" key="2">
    <source>
        <dbReference type="EMBL" id="TKI81188.1"/>
    </source>
</evidence>
<name>A0A4U3A1J2_BACMY</name>
<dbReference type="RefSeq" id="WP_137058916.1">
    <property type="nucleotide sequence ID" value="NZ_SZOD01000762.1"/>
</dbReference>
<feature type="transmembrane region" description="Helical" evidence="1">
    <location>
        <begin position="44"/>
        <end position="63"/>
    </location>
</feature>
<evidence type="ECO:0000256" key="1">
    <source>
        <dbReference type="SAM" id="Phobius"/>
    </source>
</evidence>
<gene>
    <name evidence="2" type="ORF">FC701_25915</name>
</gene>
<protein>
    <submittedName>
        <fullName evidence="2">Uncharacterized protein</fullName>
    </submittedName>
</protein>
<dbReference type="Proteomes" id="UP000305524">
    <property type="component" value="Unassembled WGS sequence"/>
</dbReference>
<keyword evidence="1" id="KW-1133">Transmembrane helix</keyword>
<dbReference type="EMBL" id="SZOD01000762">
    <property type="protein sequence ID" value="TKI81188.1"/>
    <property type="molecule type" value="Genomic_DNA"/>
</dbReference>
<reference evidence="2 3" key="1">
    <citation type="journal article" date="2019" name="Environ. Microbiol.">
        <title>An active ?-lactamase is a part of an orchestrated cell wall stress resistance network of Bacillus subtilis and related rhizosphere species.</title>
        <authorList>
            <person name="Bucher T."/>
            <person name="Keren-Paz A."/>
            <person name="Hausser J."/>
            <person name="Olender T."/>
            <person name="Cytryn E."/>
            <person name="Kolodkin-Gal I."/>
        </authorList>
    </citation>
    <scope>NUCLEOTIDE SEQUENCE [LARGE SCALE GENOMIC DNA]</scope>
    <source>
        <strain evidence="2 3">I186</strain>
    </source>
</reference>
<organism evidence="2 3">
    <name type="scientific">Bacillus mycoides</name>
    <dbReference type="NCBI Taxonomy" id="1405"/>
    <lineage>
        <taxon>Bacteria</taxon>
        <taxon>Bacillati</taxon>
        <taxon>Bacillota</taxon>
        <taxon>Bacilli</taxon>
        <taxon>Bacillales</taxon>
        <taxon>Bacillaceae</taxon>
        <taxon>Bacillus</taxon>
        <taxon>Bacillus cereus group</taxon>
    </lineage>
</organism>
<keyword evidence="1" id="KW-0812">Transmembrane</keyword>
<dbReference type="AlphaFoldDB" id="A0A4U3A1J2"/>